<evidence type="ECO:0000313" key="2">
    <source>
        <dbReference type="EMBL" id="QHN77022.1"/>
    </source>
</evidence>
<dbReference type="Proteomes" id="UP000464620">
    <property type="component" value="Chromosome B09"/>
</dbReference>
<reference evidence="2 3" key="1">
    <citation type="submission" date="2020-01" db="EMBL/GenBank/DDBJ databases">
        <title>Genome sequence of Arachis hypogaea, cultivar Shitouqi.</title>
        <authorList>
            <person name="Zhuang W."/>
            <person name="Chen H."/>
            <person name="Varshney R."/>
            <person name="Wang D."/>
            <person name="Ming R."/>
        </authorList>
    </citation>
    <scope>NUCLEOTIDE SEQUENCE [LARGE SCALE GENOMIC DNA]</scope>
    <source>
        <tissue evidence="2">Young leaf</tissue>
    </source>
</reference>
<protein>
    <submittedName>
        <fullName evidence="2">Uncharacterized protein</fullName>
    </submittedName>
</protein>
<evidence type="ECO:0000256" key="1">
    <source>
        <dbReference type="SAM" id="MobiDB-lite"/>
    </source>
</evidence>
<sequence length="263" mass="29780">MPTTNPTLGDSSNVPQQDASPPLLIIRLRIWPDGMQSFAPNLNACVQEITEVITSMYDHPWPSYTKILADTKAMVSEVDEHNLMIRKIFDHRAAKRLQQMMSDVRQGRDHLTSWVRPSIKKELEAHFRNDEGFKHRRLTNVAHRASPRSSKYTGGSTTFLKTKSRLEDYMKRLETTTQQSQPLSGNDEAGSETSVVDPDRIWRETTFEPHKNRCFKLGSFFANGLHSSALAASSASSSATSPTDLQEVVDLREEVQKLTQELH</sequence>
<dbReference type="EMBL" id="CP031001">
    <property type="protein sequence ID" value="QHN77022.1"/>
    <property type="molecule type" value="Genomic_DNA"/>
</dbReference>
<organism evidence="2 3">
    <name type="scientific">Arachis hypogaea</name>
    <name type="common">Peanut</name>
    <dbReference type="NCBI Taxonomy" id="3818"/>
    <lineage>
        <taxon>Eukaryota</taxon>
        <taxon>Viridiplantae</taxon>
        <taxon>Streptophyta</taxon>
        <taxon>Embryophyta</taxon>
        <taxon>Tracheophyta</taxon>
        <taxon>Spermatophyta</taxon>
        <taxon>Magnoliopsida</taxon>
        <taxon>eudicotyledons</taxon>
        <taxon>Gunneridae</taxon>
        <taxon>Pentapetalae</taxon>
        <taxon>rosids</taxon>
        <taxon>fabids</taxon>
        <taxon>Fabales</taxon>
        <taxon>Fabaceae</taxon>
        <taxon>Papilionoideae</taxon>
        <taxon>50 kb inversion clade</taxon>
        <taxon>dalbergioids sensu lato</taxon>
        <taxon>Dalbergieae</taxon>
        <taxon>Pterocarpus clade</taxon>
        <taxon>Arachis</taxon>
    </lineage>
</organism>
<feature type="region of interest" description="Disordered" evidence="1">
    <location>
        <begin position="175"/>
        <end position="197"/>
    </location>
</feature>
<gene>
    <name evidence="2" type="ORF">DS421_19g649060</name>
</gene>
<dbReference type="AlphaFoldDB" id="A0A6B9V9W8"/>
<name>A0A6B9V9W8_ARAHY</name>
<feature type="compositionally biased region" description="Polar residues" evidence="1">
    <location>
        <begin position="175"/>
        <end position="184"/>
    </location>
</feature>
<proteinExistence type="predicted"/>
<accession>A0A6B9V9W8</accession>
<evidence type="ECO:0000313" key="3">
    <source>
        <dbReference type="Proteomes" id="UP000464620"/>
    </source>
</evidence>